<feature type="non-terminal residue" evidence="2">
    <location>
        <position position="1"/>
    </location>
</feature>
<dbReference type="InterPro" id="IPR027994">
    <property type="entry name" value="WxL_dom"/>
</dbReference>
<feature type="domain" description="WxL" evidence="1">
    <location>
        <begin position="3"/>
        <end position="177"/>
    </location>
</feature>
<dbReference type="Pfam" id="PF13731">
    <property type="entry name" value="WxL"/>
    <property type="match status" value="1"/>
</dbReference>
<comment type="caution">
    <text evidence="2">The sequence shown here is derived from an EMBL/GenBank/DDBJ whole genome shotgun (WGS) entry which is preliminary data.</text>
</comment>
<evidence type="ECO:0000259" key="1">
    <source>
        <dbReference type="Pfam" id="PF13731"/>
    </source>
</evidence>
<accession>A0A848MY63</accession>
<organism evidence="2 3">
    <name type="scientific">Enterococcus mundtii</name>
    <dbReference type="NCBI Taxonomy" id="53346"/>
    <lineage>
        <taxon>Bacteria</taxon>
        <taxon>Bacillati</taxon>
        <taxon>Bacillota</taxon>
        <taxon>Bacilli</taxon>
        <taxon>Lactobacillales</taxon>
        <taxon>Enterococcaceae</taxon>
        <taxon>Enterococcus</taxon>
    </lineage>
</organism>
<evidence type="ECO:0000313" key="2">
    <source>
        <dbReference type="EMBL" id="NMP59784.1"/>
    </source>
</evidence>
<protein>
    <submittedName>
        <fullName evidence="2">WxL domain-containing protein</fullName>
    </submittedName>
</protein>
<sequence>PEDQGRLSLDFVSRFNFETQKISVSDQTYYAQPQRLLNEDGTVNETEERPNYVQISDRRAANERSGWQLSVTQNGQFRNESGHELIGSEIQLFNQELVTAQGGTIPELQEEPVQRIVPNTRKVLIQANGESGTGTWIYRFGDQQTADKSVGLYVPGGTNPEATSYSTKLTWELSSVPEN</sequence>
<dbReference type="EMBL" id="JABCAG010000088">
    <property type="protein sequence ID" value="NMP59784.1"/>
    <property type="molecule type" value="Genomic_DNA"/>
</dbReference>
<dbReference type="RefSeq" id="WP_169059250.1">
    <property type="nucleotide sequence ID" value="NZ_JABCAG010000088.1"/>
</dbReference>
<reference evidence="2 3" key="1">
    <citation type="submission" date="2020-04" db="EMBL/GenBank/DDBJ databases">
        <authorList>
            <person name="Abaymova A."/>
            <person name="Teymurazov M."/>
            <person name="Tazyna O."/>
            <person name="Chatushin Y."/>
            <person name="Svetoch E."/>
            <person name="Pereligyn V."/>
            <person name="Pohylenko V."/>
            <person name="Platonov M."/>
            <person name="Kartsev N."/>
            <person name="Skryabin Y."/>
            <person name="Sizova A."/>
            <person name="Solomentsev V."/>
            <person name="Kislichkina A."/>
            <person name="Bogun A."/>
        </authorList>
    </citation>
    <scope>NUCLEOTIDE SEQUENCE [LARGE SCALE GENOMIC DNA]</scope>
    <source>
        <strain evidence="3">SCPM-O-B-8398 (E28)</strain>
    </source>
</reference>
<evidence type="ECO:0000313" key="3">
    <source>
        <dbReference type="Proteomes" id="UP000557857"/>
    </source>
</evidence>
<proteinExistence type="predicted"/>
<dbReference type="AlphaFoldDB" id="A0A848MY63"/>
<gene>
    <name evidence="2" type="ORF">HI921_15190</name>
</gene>
<dbReference type="Proteomes" id="UP000557857">
    <property type="component" value="Unassembled WGS sequence"/>
</dbReference>
<name>A0A848MY63_ENTMU</name>